<keyword evidence="2" id="KW-1185">Reference proteome</keyword>
<accession>A0AAV7IQY5</accession>
<comment type="caution">
    <text evidence="1">The sequence shown here is derived from an EMBL/GenBank/DDBJ whole genome shotgun (WGS) entry which is preliminary data.</text>
</comment>
<dbReference type="Proteomes" id="UP000826195">
    <property type="component" value="Unassembled WGS sequence"/>
</dbReference>
<proteinExistence type="predicted"/>
<sequence length="76" mass="8184">MAPNTQSVTLTLSSGLISIATDSHTGLLPLPVNCQQNFSPTVIDVNFNTPLINLSSLSRKLQQFFAAVSSTVFKFN</sequence>
<protein>
    <submittedName>
        <fullName evidence="1">Uncharacterized protein</fullName>
    </submittedName>
</protein>
<evidence type="ECO:0000313" key="1">
    <source>
        <dbReference type="EMBL" id="KAH0557756.1"/>
    </source>
</evidence>
<reference evidence="1 2" key="1">
    <citation type="journal article" date="2021" name="J. Hered.">
        <title>A chromosome-level genome assembly of the parasitoid wasp, Cotesia glomerata (Hymenoptera: Braconidae).</title>
        <authorList>
            <person name="Pinto B.J."/>
            <person name="Weis J.J."/>
            <person name="Gamble T."/>
            <person name="Ode P.J."/>
            <person name="Paul R."/>
            <person name="Zaspel J.M."/>
        </authorList>
    </citation>
    <scope>NUCLEOTIDE SEQUENCE [LARGE SCALE GENOMIC DNA]</scope>
    <source>
        <strain evidence="1">CgM1</strain>
    </source>
</reference>
<name>A0AAV7IQY5_COTGL</name>
<organism evidence="1 2">
    <name type="scientific">Cotesia glomerata</name>
    <name type="common">Lepidopteran parasitic wasp</name>
    <name type="synonym">Apanteles glomeratus</name>
    <dbReference type="NCBI Taxonomy" id="32391"/>
    <lineage>
        <taxon>Eukaryota</taxon>
        <taxon>Metazoa</taxon>
        <taxon>Ecdysozoa</taxon>
        <taxon>Arthropoda</taxon>
        <taxon>Hexapoda</taxon>
        <taxon>Insecta</taxon>
        <taxon>Pterygota</taxon>
        <taxon>Neoptera</taxon>
        <taxon>Endopterygota</taxon>
        <taxon>Hymenoptera</taxon>
        <taxon>Apocrita</taxon>
        <taxon>Ichneumonoidea</taxon>
        <taxon>Braconidae</taxon>
        <taxon>Microgastrinae</taxon>
        <taxon>Cotesia</taxon>
    </lineage>
</organism>
<dbReference type="AlphaFoldDB" id="A0AAV7IQY5"/>
<evidence type="ECO:0000313" key="2">
    <source>
        <dbReference type="Proteomes" id="UP000826195"/>
    </source>
</evidence>
<gene>
    <name evidence="1" type="ORF">KQX54_011400</name>
</gene>
<dbReference type="EMBL" id="JAHXZJ010000747">
    <property type="protein sequence ID" value="KAH0557756.1"/>
    <property type="molecule type" value="Genomic_DNA"/>
</dbReference>